<keyword evidence="13" id="KW-1185">Reference proteome</keyword>
<dbReference type="EnsemblMetazoa" id="AALFPA23_000796.R38245">
    <property type="protein sequence ID" value="AALFPA23_000796.P38245"/>
    <property type="gene ID" value="AALFPA23_000796"/>
</dbReference>
<feature type="domain" description="ELP1 TPR" evidence="9">
    <location>
        <begin position="877"/>
        <end position="1039"/>
    </location>
</feature>
<feature type="domain" description="ELP1 N-terminal second beta-propeller" evidence="8">
    <location>
        <begin position="392"/>
        <end position="646"/>
    </location>
</feature>
<organism evidence="12 13">
    <name type="scientific">Aedes albopictus</name>
    <name type="common">Asian tiger mosquito</name>
    <name type="synonym">Stegomyia albopicta</name>
    <dbReference type="NCBI Taxonomy" id="7160"/>
    <lineage>
        <taxon>Eukaryota</taxon>
        <taxon>Metazoa</taxon>
        <taxon>Ecdysozoa</taxon>
        <taxon>Arthropoda</taxon>
        <taxon>Hexapoda</taxon>
        <taxon>Insecta</taxon>
        <taxon>Pterygota</taxon>
        <taxon>Neoptera</taxon>
        <taxon>Endopterygota</taxon>
        <taxon>Diptera</taxon>
        <taxon>Nematocera</taxon>
        <taxon>Culicoidea</taxon>
        <taxon>Culicidae</taxon>
        <taxon>Culicinae</taxon>
        <taxon>Aedini</taxon>
        <taxon>Aedes</taxon>
        <taxon>Stegomyia</taxon>
    </lineage>
</organism>
<reference evidence="12" key="2">
    <citation type="submission" date="2025-05" db="UniProtKB">
        <authorList>
            <consortium name="EnsemblMetazoa"/>
        </authorList>
    </citation>
    <scope>IDENTIFICATION</scope>
    <source>
        <strain evidence="12">Foshan</strain>
    </source>
</reference>
<feature type="region of interest" description="Disordered" evidence="6">
    <location>
        <begin position="1122"/>
        <end position="1148"/>
    </location>
</feature>
<keyword evidence="5" id="KW-0539">Nucleus</keyword>
<evidence type="ECO:0000259" key="9">
    <source>
        <dbReference type="Pfam" id="PF23878"/>
    </source>
</evidence>
<protein>
    <recommendedName>
        <fullName evidence="5">Elongator complex protein 1</fullName>
    </recommendedName>
</protein>
<dbReference type="Pfam" id="PF23925">
    <property type="entry name" value="A-sol_ELP1"/>
    <property type="match status" value="1"/>
</dbReference>
<dbReference type="InterPro" id="IPR056166">
    <property type="entry name" value="TPR_ELP1"/>
</dbReference>
<evidence type="ECO:0000259" key="11">
    <source>
        <dbReference type="Pfam" id="PF23936"/>
    </source>
</evidence>
<evidence type="ECO:0000256" key="1">
    <source>
        <dbReference type="ARBA" id="ARBA00005043"/>
    </source>
</evidence>
<dbReference type="InterPro" id="IPR006849">
    <property type="entry name" value="Elp1"/>
</dbReference>
<dbReference type="Pfam" id="PF23797">
    <property type="entry name" value="Beta-prop_ELP1_2nd"/>
    <property type="match status" value="1"/>
</dbReference>
<feature type="domain" description="ELP1 alpha-solenoid" evidence="10">
    <location>
        <begin position="670"/>
        <end position="870"/>
    </location>
</feature>
<dbReference type="Pfam" id="PF23878">
    <property type="entry name" value="TPR_ELP1"/>
    <property type="match status" value="1"/>
</dbReference>
<proteinExistence type="inferred from homology"/>
<sequence length="1277" mass="145424">MKNLYRLALQSTHFDGLPPIAGDHPPLMVVDSNNSQLVYVVVGSCLYRLNRAADPGGSRSSVQELASCPGTVVAVEHLALNEEVCLATEAGEVLVVNLNRMGLGEEPEVVTFCGGGLMAMGWSPDQEVVVFVDCNLNVVTMNSAYDPINEVSLKDDTFGDREFMSVGWGKKETQFHGSEGKSAARKKKEEAAVAVDVSEIDPKVEISWRADGEYFVVGFLGPFGRAFKVFNKEGALQFTSEKCYGLEVPIGWKPSGLWIAVPQMLKDKYVVALFEKNGLKHREIDLPFRHEEEVVKGIHWSNDSEVLVIRTRSNINGMNRLYYFTICNYHWYIKQYQEFDQEILGVQWDLKYSEGRTLHVLLKNGDYQASRWDFSVDHSTGLQNTDESLVAVIDRTSILLTNFRGVVIPPPMCGFTAKVDNLINSVSFLRKPKEQLDSNCFSVVDCHNRVSFFKPDFTDTAVRRLKDVQLLGTPLEIGPGNYSHWLWLSNDILLAVEQSNTVKVFNVDVLKGEFSLQESFSVGSKTDRVGCLEPFNETSAMVETFTGQLFKLELQPSPALEEYLRLSEFCEQLRIHRTDQGKFKVYSLRNRQTLYEDGIKLAADVTSIFLTEHYLLFTTIAELKFVDLQKNVIVGDRRIERGSKLIVVVSKSARTVFQLPRGNLEAIAPRILSLCLVADHLNSLEYHDAFDILRKERINLNLLVDHNPQLFLSHLDRFLAEITNVNWLNLFISDLQNQDVCSVMYESNYLGRESSAIDGYRVESKSEFLCDRLLQAFNSAKTDVNYMLPKITCYVKLGLLERALEVIWGLKKTPAKGDDADEALKYLLYLVDVNDLFNVALGMYDFGLVLFVATKSQKDPKEYLPFLNELKRMDEDYRKYKIDCHLKRFDKAIVNIARYRDDEDKFQEALQLTITHGLYGKAMIAYKENDKYYRQVCSRYGDHLRQSNKQVEASLIYEKAADYQQAIAAARNAADWERCLKLSATAGYDDGEVRRLVQSLIPALQESGEYAAASRLAKDHLKDYRIAVEILLKDHLFDKALLEAHLSDRTLVDDLIRPNLSEYLQTFLHKLAAEKEEFLKHKNRLLLVREEKAKKKLDPQHDEDEDNLDECDLYSEVSTIASSRHTTSSGRSGKSHRSSKNRRKHERKLLSLKEGNPYEDIALVDVLHTLVTRLCSADRQRQVRTICKAAIELDFLEEASHIQRDYGELLHVVKFSLDAIWIPEMVVPGSGQDVEATALATGNLELVQNVQHYALIKPHQRYKPEIQSVPWQFEVLK</sequence>
<keyword evidence="4" id="KW-0819">tRNA processing</keyword>
<dbReference type="Pfam" id="PF23936">
    <property type="entry name" value="HB_ELP1"/>
    <property type="match status" value="1"/>
</dbReference>
<comment type="pathway">
    <text evidence="1">tRNA modification; 5-methoxycarbonylmethyl-2-thiouridine-tRNA biosynthesis.</text>
</comment>
<comment type="similarity">
    <text evidence="2 5">Belongs to the ELP1/IKA1 family.</text>
</comment>
<dbReference type="PANTHER" id="PTHR12747:SF0">
    <property type="entry name" value="ELONGATOR COMPLEX PROTEIN 1"/>
    <property type="match status" value="1"/>
</dbReference>
<evidence type="ECO:0000256" key="2">
    <source>
        <dbReference type="ARBA" id="ARBA00006086"/>
    </source>
</evidence>
<evidence type="ECO:0000313" key="12">
    <source>
        <dbReference type="EnsemblMetazoa" id="AALFPA23_000796.P38245"/>
    </source>
</evidence>
<dbReference type="SUPFAM" id="SSF69322">
    <property type="entry name" value="Tricorn protease domain 2"/>
    <property type="match status" value="1"/>
</dbReference>
<feature type="domain" description="ELP1 first N-terminal beta-propeller" evidence="7">
    <location>
        <begin position="64"/>
        <end position="349"/>
    </location>
</feature>
<keyword evidence="3 5" id="KW-0963">Cytoplasm</keyword>
<evidence type="ECO:0000256" key="3">
    <source>
        <dbReference type="ARBA" id="ARBA00022490"/>
    </source>
</evidence>
<dbReference type="Pfam" id="PF04762">
    <property type="entry name" value="Beta-prop_ELP1_1st"/>
    <property type="match status" value="1"/>
</dbReference>
<evidence type="ECO:0000256" key="6">
    <source>
        <dbReference type="SAM" id="MobiDB-lite"/>
    </source>
</evidence>
<accession>A0ABM1XLP4</accession>
<evidence type="ECO:0000259" key="10">
    <source>
        <dbReference type="Pfam" id="PF23925"/>
    </source>
</evidence>
<dbReference type="RefSeq" id="XP_019539477.2">
    <property type="nucleotide sequence ID" value="XM_019683932.3"/>
</dbReference>
<evidence type="ECO:0000259" key="8">
    <source>
        <dbReference type="Pfam" id="PF23797"/>
    </source>
</evidence>
<dbReference type="PANTHER" id="PTHR12747">
    <property type="entry name" value="ELONGATOR COMPLEX PROTEIN 1"/>
    <property type="match status" value="1"/>
</dbReference>
<feature type="domain" description="ELP1 three-helical bundle" evidence="11">
    <location>
        <begin position="1053"/>
        <end position="1220"/>
    </location>
</feature>
<comment type="function">
    <text evidence="5">Component of the elongator complex which is required for multiple tRNA modifications, including mcm5U (5-methoxycarbonylmethyl uridine), mcm5s2U (5-methoxycarbonylmethyl-2-thiouridine), and ncm5U (5-carbamoylmethyl uridine). The elongator complex catalyzes formation of carboxymethyluridine in the wobble base at position 34 in tRNAs.</text>
</comment>
<dbReference type="InterPro" id="IPR056164">
    <property type="entry name" value="Beta-prop_ELP1_1st"/>
</dbReference>
<evidence type="ECO:0000256" key="5">
    <source>
        <dbReference type="PIRNR" id="PIRNR017233"/>
    </source>
</evidence>
<dbReference type="PIRSF" id="PIRSF017233">
    <property type="entry name" value="IKAP"/>
    <property type="match status" value="1"/>
</dbReference>
<dbReference type="InterPro" id="IPR056165">
    <property type="entry name" value="Beta-prop_ELP1_2nd"/>
</dbReference>
<comment type="subcellular location">
    <subcellularLocation>
        <location evidence="5">Cytoplasm</location>
    </subcellularLocation>
    <subcellularLocation>
        <location evidence="5">Nucleus</location>
    </subcellularLocation>
</comment>
<dbReference type="InterPro" id="IPR056167">
    <property type="entry name" value="A-sol_ELP1"/>
</dbReference>
<dbReference type="Proteomes" id="UP000069940">
    <property type="component" value="Unassembled WGS sequence"/>
</dbReference>
<evidence type="ECO:0000313" key="13">
    <source>
        <dbReference type="Proteomes" id="UP000069940"/>
    </source>
</evidence>
<reference evidence="13" key="1">
    <citation type="journal article" date="2015" name="Proc. Natl. Acad. Sci. U.S.A.">
        <title>Genome sequence of the Asian Tiger mosquito, Aedes albopictus, reveals insights into its biology, genetics, and evolution.</title>
        <authorList>
            <person name="Chen X.G."/>
            <person name="Jiang X."/>
            <person name="Gu J."/>
            <person name="Xu M."/>
            <person name="Wu Y."/>
            <person name="Deng Y."/>
            <person name="Zhang C."/>
            <person name="Bonizzoni M."/>
            <person name="Dermauw W."/>
            <person name="Vontas J."/>
            <person name="Armbruster P."/>
            <person name="Huang X."/>
            <person name="Yang Y."/>
            <person name="Zhang H."/>
            <person name="He W."/>
            <person name="Peng H."/>
            <person name="Liu Y."/>
            <person name="Wu K."/>
            <person name="Chen J."/>
            <person name="Lirakis M."/>
            <person name="Topalis P."/>
            <person name="Van Leeuwen T."/>
            <person name="Hall A.B."/>
            <person name="Jiang X."/>
            <person name="Thorpe C."/>
            <person name="Mueller R.L."/>
            <person name="Sun C."/>
            <person name="Waterhouse R.M."/>
            <person name="Yan G."/>
            <person name="Tu Z.J."/>
            <person name="Fang X."/>
            <person name="James A.A."/>
        </authorList>
    </citation>
    <scope>NUCLEOTIDE SEQUENCE [LARGE SCALE GENOMIC DNA]</scope>
    <source>
        <strain evidence="13">Foshan</strain>
    </source>
</reference>
<name>A0ABM1XLP4_AEDAL</name>
<feature type="compositionally biased region" description="Low complexity" evidence="6">
    <location>
        <begin position="1122"/>
        <end position="1132"/>
    </location>
</feature>
<dbReference type="InterPro" id="IPR056169">
    <property type="entry name" value="HB_ELP1"/>
</dbReference>
<evidence type="ECO:0000259" key="7">
    <source>
        <dbReference type="Pfam" id="PF04762"/>
    </source>
</evidence>
<feature type="compositionally biased region" description="Basic residues" evidence="6">
    <location>
        <begin position="1133"/>
        <end position="1147"/>
    </location>
</feature>
<dbReference type="GeneID" id="109410380"/>
<evidence type="ECO:0000256" key="4">
    <source>
        <dbReference type="ARBA" id="ARBA00022694"/>
    </source>
</evidence>